<dbReference type="Pfam" id="PF07715">
    <property type="entry name" value="Plug"/>
    <property type="match status" value="1"/>
</dbReference>
<dbReference type="PROSITE" id="PS52016">
    <property type="entry name" value="TONB_DEPENDENT_REC_3"/>
    <property type="match status" value="1"/>
</dbReference>
<evidence type="ECO:0000256" key="2">
    <source>
        <dbReference type="ARBA" id="ARBA00009810"/>
    </source>
</evidence>
<comment type="caution">
    <text evidence="19">The sequence shown here is derived from an EMBL/GenBank/DDBJ whole genome shotgun (WGS) entry which is preliminary data.</text>
</comment>
<evidence type="ECO:0000256" key="6">
    <source>
        <dbReference type="ARBA" id="ARBA00022692"/>
    </source>
</evidence>
<evidence type="ECO:0000256" key="4">
    <source>
        <dbReference type="ARBA" id="ARBA00022452"/>
    </source>
</evidence>
<dbReference type="EMBL" id="JACIGW010000004">
    <property type="protein sequence ID" value="MBB4349852.1"/>
    <property type="molecule type" value="Genomic_DNA"/>
</dbReference>
<feature type="domain" description="TonB-dependent receptor-like beta-barrel" evidence="17">
    <location>
        <begin position="259"/>
        <end position="714"/>
    </location>
</feature>
<dbReference type="InterPro" id="IPR000531">
    <property type="entry name" value="Beta-barrel_TonB"/>
</dbReference>
<organism evidence="19 20">
    <name type="scientific">Aliirhizobium cellulosilyticum</name>
    <dbReference type="NCBI Taxonomy" id="393664"/>
    <lineage>
        <taxon>Bacteria</taxon>
        <taxon>Pseudomonadati</taxon>
        <taxon>Pseudomonadota</taxon>
        <taxon>Alphaproteobacteria</taxon>
        <taxon>Hyphomicrobiales</taxon>
        <taxon>Rhizobiaceae</taxon>
        <taxon>Aliirhizobium</taxon>
    </lineage>
</organism>
<keyword evidence="9" id="KW-0406">Ion transport</keyword>
<accession>A0A7W6S9T0</accession>
<dbReference type="InterPro" id="IPR039426">
    <property type="entry name" value="TonB-dep_rcpt-like"/>
</dbReference>
<keyword evidence="4 14" id="KW-1134">Transmembrane beta strand</keyword>
<dbReference type="CDD" id="cd01347">
    <property type="entry name" value="ligand_gated_channel"/>
    <property type="match status" value="1"/>
</dbReference>
<dbReference type="FunFam" id="2.170.130.10:FF:000001">
    <property type="entry name" value="Catecholate siderophore TonB-dependent receptor"/>
    <property type="match status" value="1"/>
</dbReference>
<dbReference type="GO" id="GO:0009279">
    <property type="term" value="C:cell outer membrane"/>
    <property type="evidence" value="ECO:0007669"/>
    <property type="project" value="UniProtKB-SubCell"/>
</dbReference>
<keyword evidence="5" id="KW-0410">Iron transport</keyword>
<evidence type="ECO:0000256" key="11">
    <source>
        <dbReference type="ARBA" id="ARBA00023136"/>
    </source>
</evidence>
<feature type="chain" id="PRO_5030526190" evidence="16">
    <location>
        <begin position="38"/>
        <end position="746"/>
    </location>
</feature>
<evidence type="ECO:0000256" key="7">
    <source>
        <dbReference type="ARBA" id="ARBA00022729"/>
    </source>
</evidence>
<sequence>MSGSTVFNTFAKKTRNRGRFLVLLSSCAIVLPLQAFAQNAEETDAGTMLKPIILQGDGSPVGPDSTIVAKSSRTSSKTDTPILDSAAAVSVVTQKEMDERGVKTFDEALSYTPGVSTDIYGSDNRYDHYLIRGFYSTGQSTFKDGLQVRSDNFTGSRMEPYGLQRLEVLKGANSTLFGMSQPGGVVNAISKRPQDYKFGEVYTTFGEDHIETGTDFGGPIDPDGVWSYRLTAKWQDAKQGIEYSDDDRVYIAPALTFSPSADTDFTLLMSYNKRNGSTSHGTPYSLRGQIDSETYLGEPDFDNMDTIERNIGYEFRHDFGNGLEFRQNARYTDLDLTYEGVFAPYATGIDDWTSIVGNRNSLAIYGHSQRFDVDNQLQYDASFGQFDSKTLLGVSYQKTKLAERRYDGSDPTKPPIGIDPFDPAYSGRDPVIDAFYRDFDDHGSQAAKSVYLQEELTLDDRWIATLGARYDHVKTNSRSLFTQYSPSYISLSDDTSVDEQFTKRAGLTYKATNELSLYASYQESFLPVGASRSSYVSEPKAQEGTQYEIGAKYQPEGMDAMFTVALFDLTQTNVPQYDASYAQYQVGKINVRGIELEGKMALTDRLNLTAGYSYWDAEIEDDILSENIGTRPALVPKHMASLWADYTIPGNGILGDLTFGLGARFIGQTYADNATLSRPGKSNQISLPSRTVFDAAVKYNVTESTTLAVNATNLFDREYISQVDNYSYSAYYGDRRKVLATLKYTW</sequence>
<dbReference type="RefSeq" id="WP_183825843.1">
    <property type="nucleotide sequence ID" value="NZ_JACIGW010000004.1"/>
</dbReference>
<dbReference type="SUPFAM" id="SSF56935">
    <property type="entry name" value="Porins"/>
    <property type="match status" value="1"/>
</dbReference>
<evidence type="ECO:0000256" key="16">
    <source>
        <dbReference type="SAM" id="SignalP"/>
    </source>
</evidence>
<dbReference type="GO" id="GO:0015891">
    <property type="term" value="P:siderophore transport"/>
    <property type="evidence" value="ECO:0007669"/>
    <property type="project" value="InterPro"/>
</dbReference>
<evidence type="ECO:0000259" key="18">
    <source>
        <dbReference type="Pfam" id="PF07715"/>
    </source>
</evidence>
<evidence type="ECO:0000256" key="9">
    <source>
        <dbReference type="ARBA" id="ARBA00023065"/>
    </source>
</evidence>
<dbReference type="InterPro" id="IPR010105">
    <property type="entry name" value="TonB_sidphr_rcpt"/>
</dbReference>
<name>A0A7W6S9T0_9HYPH</name>
<dbReference type="NCBIfam" id="TIGR01783">
    <property type="entry name" value="TonB-siderophor"/>
    <property type="match status" value="1"/>
</dbReference>
<keyword evidence="8" id="KW-0408">Iron</keyword>
<keyword evidence="10 15" id="KW-0798">TonB box</keyword>
<dbReference type="PANTHER" id="PTHR32552:SF68">
    <property type="entry name" value="FERRICHROME OUTER MEMBRANE TRANSPORTER_PHAGE RECEPTOR"/>
    <property type="match status" value="1"/>
</dbReference>
<dbReference type="PANTHER" id="PTHR32552">
    <property type="entry name" value="FERRICHROME IRON RECEPTOR-RELATED"/>
    <property type="match status" value="1"/>
</dbReference>
<dbReference type="Proteomes" id="UP000520770">
    <property type="component" value="Unassembled WGS sequence"/>
</dbReference>
<evidence type="ECO:0000256" key="14">
    <source>
        <dbReference type="PROSITE-ProRule" id="PRU01360"/>
    </source>
</evidence>
<dbReference type="Pfam" id="PF00593">
    <property type="entry name" value="TonB_dep_Rec_b-barrel"/>
    <property type="match status" value="1"/>
</dbReference>
<keyword evidence="11 14" id="KW-0472">Membrane</keyword>
<dbReference type="Gene3D" id="2.40.170.20">
    <property type="entry name" value="TonB-dependent receptor, beta-barrel domain"/>
    <property type="match status" value="1"/>
</dbReference>
<dbReference type="InterPro" id="IPR012910">
    <property type="entry name" value="Plug_dom"/>
</dbReference>
<evidence type="ECO:0000256" key="15">
    <source>
        <dbReference type="RuleBase" id="RU003357"/>
    </source>
</evidence>
<protein>
    <submittedName>
        <fullName evidence="19">Iron complex outermembrane receptor protein</fullName>
    </submittedName>
</protein>
<dbReference type="GO" id="GO:0015344">
    <property type="term" value="F:siderophore uptake transmembrane transporter activity"/>
    <property type="evidence" value="ECO:0007669"/>
    <property type="project" value="TreeGrafter"/>
</dbReference>
<comment type="subcellular location">
    <subcellularLocation>
        <location evidence="1 14">Cell outer membrane</location>
        <topology evidence="1 14">Multi-pass membrane protein</topology>
    </subcellularLocation>
</comment>
<evidence type="ECO:0000313" key="19">
    <source>
        <dbReference type="EMBL" id="MBB4349852.1"/>
    </source>
</evidence>
<keyword evidence="7 16" id="KW-0732">Signal</keyword>
<keyword evidence="6 14" id="KW-0812">Transmembrane</keyword>
<evidence type="ECO:0000259" key="17">
    <source>
        <dbReference type="Pfam" id="PF00593"/>
    </source>
</evidence>
<feature type="signal peptide" evidence="16">
    <location>
        <begin position="1"/>
        <end position="37"/>
    </location>
</feature>
<comment type="similarity">
    <text evidence="2 14 15">Belongs to the TonB-dependent receptor family.</text>
</comment>
<dbReference type="GO" id="GO:0038023">
    <property type="term" value="F:signaling receptor activity"/>
    <property type="evidence" value="ECO:0007669"/>
    <property type="project" value="InterPro"/>
</dbReference>
<reference evidence="19 20" key="1">
    <citation type="submission" date="2020-08" db="EMBL/GenBank/DDBJ databases">
        <title>Genomic Encyclopedia of Type Strains, Phase IV (KMG-V): Genome sequencing to study the core and pangenomes of soil and plant-associated prokaryotes.</title>
        <authorList>
            <person name="Whitman W."/>
        </authorList>
    </citation>
    <scope>NUCLEOTIDE SEQUENCE [LARGE SCALE GENOMIC DNA]</scope>
    <source>
        <strain evidence="19 20">SEMIA 448</strain>
    </source>
</reference>
<keyword evidence="13 14" id="KW-0998">Cell outer membrane</keyword>
<evidence type="ECO:0000256" key="1">
    <source>
        <dbReference type="ARBA" id="ARBA00004571"/>
    </source>
</evidence>
<evidence type="ECO:0000256" key="10">
    <source>
        <dbReference type="ARBA" id="ARBA00023077"/>
    </source>
</evidence>
<dbReference type="InterPro" id="IPR036942">
    <property type="entry name" value="Beta-barrel_TonB_sf"/>
</dbReference>
<dbReference type="AlphaFoldDB" id="A0A7W6S9T0"/>
<evidence type="ECO:0000256" key="12">
    <source>
        <dbReference type="ARBA" id="ARBA00023170"/>
    </source>
</evidence>
<evidence type="ECO:0000256" key="3">
    <source>
        <dbReference type="ARBA" id="ARBA00022448"/>
    </source>
</evidence>
<evidence type="ECO:0000313" key="20">
    <source>
        <dbReference type="Proteomes" id="UP000520770"/>
    </source>
</evidence>
<evidence type="ECO:0000256" key="8">
    <source>
        <dbReference type="ARBA" id="ARBA00023004"/>
    </source>
</evidence>
<keyword evidence="3 14" id="KW-0813">Transport</keyword>
<feature type="domain" description="TonB-dependent receptor plug" evidence="18">
    <location>
        <begin position="83"/>
        <end position="185"/>
    </location>
</feature>
<gene>
    <name evidence="19" type="ORF">GGE33_003615</name>
</gene>
<evidence type="ECO:0000256" key="5">
    <source>
        <dbReference type="ARBA" id="ARBA00022496"/>
    </source>
</evidence>
<proteinExistence type="inferred from homology"/>
<keyword evidence="12 19" id="KW-0675">Receptor</keyword>
<evidence type="ECO:0000256" key="13">
    <source>
        <dbReference type="ARBA" id="ARBA00023237"/>
    </source>
</evidence>
<dbReference type="InterPro" id="IPR037066">
    <property type="entry name" value="Plug_dom_sf"/>
</dbReference>
<dbReference type="Gene3D" id="2.170.130.10">
    <property type="entry name" value="TonB-dependent receptor, plug domain"/>
    <property type="match status" value="1"/>
</dbReference>